<gene>
    <name evidence="1" type="ORF">CBP51_19980</name>
</gene>
<organism evidence="1 2">
    <name type="scientific">Cellvibrio mixtus</name>
    <dbReference type="NCBI Taxonomy" id="39650"/>
    <lineage>
        <taxon>Bacteria</taxon>
        <taxon>Pseudomonadati</taxon>
        <taxon>Pseudomonadota</taxon>
        <taxon>Gammaproteobacteria</taxon>
        <taxon>Cellvibrionales</taxon>
        <taxon>Cellvibrionaceae</taxon>
        <taxon>Cellvibrio</taxon>
    </lineage>
</organism>
<dbReference type="AlphaFoldDB" id="A0A266Q1K9"/>
<sequence length="92" mass="10702">MKITYDENKNATNLKERHLGFGEVANLDWSLALIAQDARKEYPEARYIAIAPLYERLHVVIFTPIENGIRVISFRKANAREVKHYEKATRTN</sequence>
<dbReference type="InterPro" id="IPR007460">
    <property type="entry name" value="BrnT_toxin"/>
</dbReference>
<dbReference type="InterPro" id="IPR038573">
    <property type="entry name" value="BrnT_sf"/>
</dbReference>
<dbReference type="Gene3D" id="3.10.450.530">
    <property type="entry name" value="Ribonuclease toxin, BrnT, of type II toxin-antitoxin system"/>
    <property type="match status" value="1"/>
</dbReference>
<accession>A0A266Q1K9</accession>
<evidence type="ECO:0008006" key="3">
    <source>
        <dbReference type="Google" id="ProtNLM"/>
    </source>
</evidence>
<name>A0A266Q1K9_9GAMM</name>
<dbReference type="Proteomes" id="UP000216101">
    <property type="component" value="Unassembled WGS sequence"/>
</dbReference>
<dbReference type="RefSeq" id="WP_094986367.1">
    <property type="nucleotide sequence ID" value="NZ_NHNI01000004.1"/>
</dbReference>
<comment type="caution">
    <text evidence="1">The sequence shown here is derived from an EMBL/GenBank/DDBJ whole genome shotgun (WGS) entry which is preliminary data.</text>
</comment>
<evidence type="ECO:0000313" key="2">
    <source>
        <dbReference type="Proteomes" id="UP000216101"/>
    </source>
</evidence>
<dbReference type="Pfam" id="PF04365">
    <property type="entry name" value="BrnT_toxin"/>
    <property type="match status" value="1"/>
</dbReference>
<evidence type="ECO:0000313" key="1">
    <source>
        <dbReference type="EMBL" id="OZY83754.1"/>
    </source>
</evidence>
<proteinExistence type="predicted"/>
<keyword evidence="2" id="KW-1185">Reference proteome</keyword>
<dbReference type="EMBL" id="NHNI01000004">
    <property type="protein sequence ID" value="OZY83754.1"/>
    <property type="molecule type" value="Genomic_DNA"/>
</dbReference>
<reference evidence="2" key="1">
    <citation type="submission" date="2017-05" db="EMBL/GenBank/DDBJ databases">
        <authorList>
            <person name="Barney B.M."/>
        </authorList>
    </citation>
    <scope>NUCLEOTIDE SEQUENCE [LARGE SCALE GENOMIC DNA]</scope>
    <source>
        <strain evidence="2">PSBB022</strain>
    </source>
</reference>
<protein>
    <recommendedName>
        <fullName evidence="3">Toxin</fullName>
    </recommendedName>
</protein>